<keyword evidence="1" id="KW-0812">Transmembrane</keyword>
<name>A0A2H0V1T1_9BACT</name>
<feature type="domain" description="Glycosyltransferase 2-like" evidence="2">
    <location>
        <begin position="212"/>
        <end position="446"/>
    </location>
</feature>
<dbReference type="SUPFAM" id="SSF53448">
    <property type="entry name" value="Nucleotide-diphospho-sugar transferases"/>
    <property type="match status" value="1"/>
</dbReference>
<dbReference type="InterPro" id="IPR001173">
    <property type="entry name" value="Glyco_trans_2-like"/>
</dbReference>
<proteinExistence type="predicted"/>
<keyword evidence="1" id="KW-1133">Transmembrane helix</keyword>
<organism evidence="3 4">
    <name type="scientific">Candidatus Falkowbacteria bacterium CG10_big_fil_rev_8_21_14_0_10_43_10</name>
    <dbReference type="NCBI Taxonomy" id="1974567"/>
    <lineage>
        <taxon>Bacteria</taxon>
        <taxon>Candidatus Falkowiibacteriota</taxon>
    </lineage>
</organism>
<reference evidence="4" key="1">
    <citation type="submission" date="2017-09" db="EMBL/GenBank/DDBJ databases">
        <title>Depth-based differentiation of microbial function through sediment-hosted aquifers and enrichment of novel symbionts in the deep terrestrial subsurface.</title>
        <authorList>
            <person name="Probst A.J."/>
            <person name="Ladd B."/>
            <person name="Jarett J.K."/>
            <person name="Geller-Mcgrath D.E."/>
            <person name="Sieber C.M.K."/>
            <person name="Emerson J.B."/>
            <person name="Anantharaman K."/>
            <person name="Thomas B.C."/>
            <person name="Malmstrom R."/>
            <person name="Stieglmeier M."/>
            <person name="Klingl A."/>
            <person name="Woyke T."/>
            <person name="Ryan C.M."/>
            <person name="Banfield J.F."/>
        </authorList>
    </citation>
    <scope>NUCLEOTIDE SEQUENCE [LARGE SCALE GENOMIC DNA]</scope>
</reference>
<evidence type="ECO:0000313" key="4">
    <source>
        <dbReference type="Proteomes" id="UP000228626"/>
    </source>
</evidence>
<dbReference type="InterPro" id="IPR029044">
    <property type="entry name" value="Nucleotide-diphossugar_trans"/>
</dbReference>
<dbReference type="AlphaFoldDB" id="A0A2H0V1T1"/>
<evidence type="ECO:0000313" key="3">
    <source>
        <dbReference type="EMBL" id="PIR93044.1"/>
    </source>
</evidence>
<feature type="transmembrane region" description="Helical" evidence="1">
    <location>
        <begin position="26"/>
        <end position="45"/>
    </location>
</feature>
<dbReference type="Pfam" id="PF13632">
    <property type="entry name" value="Glyco_trans_2_3"/>
    <property type="match status" value="1"/>
</dbReference>
<feature type="transmembrane region" description="Helical" evidence="1">
    <location>
        <begin position="427"/>
        <end position="451"/>
    </location>
</feature>
<feature type="transmembrane region" description="Helical" evidence="1">
    <location>
        <begin position="463"/>
        <end position="483"/>
    </location>
</feature>
<comment type="caution">
    <text evidence="3">The sequence shown here is derived from an EMBL/GenBank/DDBJ whole genome shotgun (WGS) entry which is preliminary data.</text>
</comment>
<protein>
    <recommendedName>
        <fullName evidence="2">Glycosyltransferase 2-like domain-containing protein</fullName>
    </recommendedName>
</protein>
<dbReference type="Gene3D" id="3.90.550.10">
    <property type="entry name" value="Spore Coat Polysaccharide Biosynthesis Protein SpsA, Chain A"/>
    <property type="match status" value="1"/>
</dbReference>
<dbReference type="EMBL" id="PFAR01000035">
    <property type="protein sequence ID" value="PIR93044.1"/>
    <property type="molecule type" value="Genomic_DNA"/>
</dbReference>
<sequence length="510" mass="59156">MVNYLKVASANDLEGRDRFLYRALEIAPAFLAWGTLFILTLFSWLQPVWVAYFIIAFDVYWLLLVLFLSLHLVAAYRKMKQNLKINEEAECKKLKNWGNIFHLIILPVYKEGREIIEASLRAIVNSGYPAEKIIVALTVEERAGSEQIEMCRRIKEEYAGKFRHFLFTAHPDGIKGELKGKGANQTWAARAVKREYLDNSGLDENNIIASVFDIDTVVFKNYFYRLTHVFLTVENPRLASYQPIPVYHNNLWEAPFFSRISATSNTFWQMMQQIRQEKLATYSSHSMSWKALVDIDFWSTNMVSEDSRIFWHCYCHYSGNYRVEPLYYPVSMDICMDKTNWQTMKNLYKQQKRWGWGVENIPYLIFNIIKSWKRMPKRKAFGRVFIQLYGFHSWATNALIIAVVGWLPLILGGSDFSGTVLSGNLPFITRALMTIAMAGLILSAVISTLLLPKQPPKYSMLKIISMPVQWIFLPIIIIIFGSIPALEAQTRLALGGKWRLGFWVTPKQRW</sequence>
<gene>
    <name evidence="3" type="ORF">COT99_02835</name>
</gene>
<evidence type="ECO:0000259" key="2">
    <source>
        <dbReference type="Pfam" id="PF13632"/>
    </source>
</evidence>
<feature type="transmembrane region" description="Helical" evidence="1">
    <location>
        <begin position="384"/>
        <end position="407"/>
    </location>
</feature>
<dbReference type="Proteomes" id="UP000228626">
    <property type="component" value="Unassembled WGS sequence"/>
</dbReference>
<feature type="transmembrane region" description="Helical" evidence="1">
    <location>
        <begin position="51"/>
        <end position="76"/>
    </location>
</feature>
<accession>A0A2H0V1T1</accession>
<dbReference type="PANTHER" id="PTHR36851">
    <property type="entry name" value="UNNAMED PRODUCT"/>
    <property type="match status" value="1"/>
</dbReference>
<keyword evidence="1" id="KW-0472">Membrane</keyword>
<evidence type="ECO:0000256" key="1">
    <source>
        <dbReference type="SAM" id="Phobius"/>
    </source>
</evidence>
<dbReference type="PANTHER" id="PTHR36851:SF1">
    <property type="entry name" value="GLYCO_TRANS_2-LIKE DOMAIN-CONTAINING PROTEIN"/>
    <property type="match status" value="1"/>
</dbReference>